<evidence type="ECO:0000313" key="3">
    <source>
        <dbReference type="Proteomes" id="UP000836404"/>
    </source>
</evidence>
<reference evidence="2 3" key="1">
    <citation type="submission" date="2020-10" db="EMBL/GenBank/DDBJ databases">
        <authorList>
            <person name="Sedaghatjoo S."/>
        </authorList>
    </citation>
    <scope>NUCLEOTIDE SEQUENCE [LARGE SCALE GENOMIC DNA]</scope>
    <source>
        <strain evidence="2 3">LLFL</strain>
    </source>
</reference>
<dbReference type="InterPro" id="IPR036609">
    <property type="entry name" value="LCCL_sf"/>
</dbReference>
<comment type="caution">
    <text evidence="2">The sequence shown here is derived from an EMBL/GenBank/DDBJ whole genome shotgun (WGS) entry which is preliminary data.</text>
</comment>
<keyword evidence="3" id="KW-1185">Reference proteome</keyword>
<sequence length="546" mass="58705">MAMLDDEAPPKGKKRLGDQDDELTAKDLNLDPNFFELPPSLSAVADDKATVRARLEAAALALDADLDSPDALALAMALEPPGGYGVGEDRGRPVKHLGTWLYDSRIDPLLPGELLSANVGATLEVRIPGAQLGRGPSADLFRALGLENALPGIELAPSERKHLGSNTITPTRGKGGRAGARGVVSDDGVASATPGPAGTIGVNENRGRWTLGWRGREHAKLRAQLAAESGSAVEEMRRFKRRRPLVSVPAEDATTSEATQATSPEAAKLGGRKDRFSDQDAIDAAWSFWSAPALRERRCWGTDVYTDDSDVLAMCIHAGWIEPPALELEHERERETISYEEGRVRVRKGPGLPGWVPSGKAMWAWKSMSAKELASRIPPRSEGRRPGLGGQQPNGAVTPEEGGERDAATVDVPLTSVADEIKRRTAAITSGTTATSPANLLRPADPRPPDLSVMLRIAPRLIAYRGCLRAGFKSRSWGNTHDGVSLVVESVELKEPGYATARGRRAAKVRLHEMTTLRRAVLACGEGTHEFCLLADMFPPGKRKRT</sequence>
<feature type="region of interest" description="Disordered" evidence="1">
    <location>
        <begin position="1"/>
        <end position="22"/>
    </location>
</feature>
<proteinExistence type="predicted"/>
<dbReference type="EMBL" id="CAJHJF010006494">
    <property type="protein sequence ID" value="CAD6956907.1"/>
    <property type="molecule type" value="Genomic_DNA"/>
</dbReference>
<feature type="region of interest" description="Disordered" evidence="1">
    <location>
        <begin position="374"/>
        <end position="408"/>
    </location>
</feature>
<organism evidence="2 3">
    <name type="scientific">Tilletia laevis</name>
    <dbReference type="NCBI Taxonomy" id="157183"/>
    <lineage>
        <taxon>Eukaryota</taxon>
        <taxon>Fungi</taxon>
        <taxon>Dikarya</taxon>
        <taxon>Basidiomycota</taxon>
        <taxon>Ustilaginomycotina</taxon>
        <taxon>Exobasidiomycetes</taxon>
        <taxon>Tilletiales</taxon>
        <taxon>Tilletiaceae</taxon>
        <taxon>Tilletia</taxon>
    </lineage>
</organism>
<feature type="compositionally biased region" description="Polar residues" evidence="1">
    <location>
        <begin position="253"/>
        <end position="263"/>
    </location>
</feature>
<evidence type="ECO:0000313" key="2">
    <source>
        <dbReference type="EMBL" id="CAD6956907.1"/>
    </source>
</evidence>
<dbReference type="InterPro" id="IPR013951">
    <property type="entry name" value="Rxt3"/>
</dbReference>
<dbReference type="AlphaFoldDB" id="A0A9N8QNB0"/>
<protein>
    <submittedName>
        <fullName evidence="2">Uncharacterized protein</fullName>
    </submittedName>
</protein>
<dbReference type="Proteomes" id="UP000836404">
    <property type="component" value="Unassembled WGS sequence"/>
</dbReference>
<dbReference type="Pfam" id="PF08642">
    <property type="entry name" value="Rxt3"/>
    <property type="match status" value="1"/>
</dbReference>
<feature type="region of interest" description="Disordered" evidence="1">
    <location>
        <begin position="248"/>
        <end position="273"/>
    </location>
</feature>
<name>A0A9N8QNB0_9BASI</name>
<dbReference type="Gene3D" id="2.170.130.20">
    <property type="entry name" value="LCCL-like domain"/>
    <property type="match status" value="1"/>
</dbReference>
<accession>A0A9N8QNB0</accession>
<evidence type="ECO:0000256" key="1">
    <source>
        <dbReference type="SAM" id="MobiDB-lite"/>
    </source>
</evidence>
<gene>
    <name evidence="2" type="ORF">JKILLFL_G8570</name>
</gene>